<dbReference type="InterPro" id="IPR036322">
    <property type="entry name" value="WD40_repeat_dom_sf"/>
</dbReference>
<dbReference type="PANTHER" id="PTHR11024:SF2">
    <property type="entry name" value="PROTEIN SEC13 HOMOLOG"/>
    <property type="match status" value="1"/>
</dbReference>
<dbReference type="GO" id="GO:0090114">
    <property type="term" value="P:COPII-coated vesicle budding"/>
    <property type="evidence" value="ECO:0007669"/>
    <property type="project" value="TreeGrafter"/>
</dbReference>
<keyword evidence="5" id="KW-0813">Transport</keyword>
<keyword evidence="6 14" id="KW-0853">WD repeat</keyword>
<evidence type="ECO:0000256" key="15">
    <source>
        <dbReference type="SAM" id="MobiDB-lite"/>
    </source>
</evidence>
<evidence type="ECO:0000256" key="4">
    <source>
        <dbReference type="ARBA" id="ARBA00019195"/>
    </source>
</evidence>
<evidence type="ECO:0000256" key="11">
    <source>
        <dbReference type="ARBA" id="ARBA00023132"/>
    </source>
</evidence>
<keyword evidence="11" id="KW-0906">Nuclear pore complex</keyword>
<evidence type="ECO:0000313" key="17">
    <source>
        <dbReference type="WBParaSite" id="nRc.2.0.1.t15363-RA"/>
    </source>
</evidence>
<dbReference type="GO" id="GO:0006606">
    <property type="term" value="P:protein import into nucleus"/>
    <property type="evidence" value="ECO:0007669"/>
    <property type="project" value="TreeGrafter"/>
</dbReference>
<evidence type="ECO:0000256" key="14">
    <source>
        <dbReference type="PROSITE-ProRule" id="PRU00221"/>
    </source>
</evidence>
<keyword evidence="7" id="KW-0677">Repeat</keyword>
<name>A0A915IPK0_ROMCU</name>
<evidence type="ECO:0000256" key="13">
    <source>
        <dbReference type="ARBA" id="ARBA00023242"/>
    </source>
</evidence>
<evidence type="ECO:0000313" key="16">
    <source>
        <dbReference type="Proteomes" id="UP000887565"/>
    </source>
</evidence>
<dbReference type="Gene3D" id="2.130.10.10">
    <property type="entry name" value="YVTN repeat-like/Quinoprotein amine dehydrogenase"/>
    <property type="match status" value="2"/>
</dbReference>
<dbReference type="AlphaFoldDB" id="A0A915IPK0"/>
<evidence type="ECO:0000256" key="12">
    <source>
        <dbReference type="ARBA" id="ARBA00023228"/>
    </source>
</evidence>
<dbReference type="PROSITE" id="PS50082">
    <property type="entry name" value="WD_REPEATS_2"/>
    <property type="match status" value="2"/>
</dbReference>
<dbReference type="SUPFAM" id="SSF50978">
    <property type="entry name" value="WD40 repeat-like"/>
    <property type="match status" value="1"/>
</dbReference>
<dbReference type="InterPro" id="IPR037363">
    <property type="entry name" value="Sec13/Seh1_fam"/>
</dbReference>
<comment type="subcellular location">
    <subcellularLocation>
        <location evidence="1">Lysosome</location>
    </subcellularLocation>
    <subcellularLocation>
        <location evidence="2">Nucleus</location>
        <location evidence="2">Nuclear pore complex</location>
    </subcellularLocation>
</comment>
<dbReference type="Proteomes" id="UP000887565">
    <property type="component" value="Unplaced"/>
</dbReference>
<dbReference type="GO" id="GO:0051028">
    <property type="term" value="P:mRNA transport"/>
    <property type="evidence" value="ECO:0007669"/>
    <property type="project" value="UniProtKB-KW"/>
</dbReference>
<keyword evidence="8" id="KW-0509">mRNA transport</keyword>
<evidence type="ECO:0000256" key="9">
    <source>
        <dbReference type="ARBA" id="ARBA00022927"/>
    </source>
</evidence>
<evidence type="ECO:0000256" key="10">
    <source>
        <dbReference type="ARBA" id="ARBA00023010"/>
    </source>
</evidence>
<feature type="repeat" description="WD" evidence="14">
    <location>
        <begin position="270"/>
        <end position="304"/>
    </location>
</feature>
<evidence type="ECO:0000256" key="6">
    <source>
        <dbReference type="ARBA" id="ARBA00022574"/>
    </source>
</evidence>
<keyword evidence="12" id="KW-0458">Lysosome</keyword>
<keyword evidence="13" id="KW-0539">Nucleus</keyword>
<dbReference type="GO" id="GO:0031080">
    <property type="term" value="C:nuclear pore outer ring"/>
    <property type="evidence" value="ECO:0007669"/>
    <property type="project" value="TreeGrafter"/>
</dbReference>
<keyword evidence="16" id="KW-1185">Reference proteome</keyword>
<evidence type="ECO:0000256" key="8">
    <source>
        <dbReference type="ARBA" id="ARBA00022816"/>
    </source>
</evidence>
<evidence type="ECO:0000256" key="3">
    <source>
        <dbReference type="ARBA" id="ARBA00010102"/>
    </source>
</evidence>
<proteinExistence type="inferred from homology"/>
<evidence type="ECO:0000256" key="2">
    <source>
        <dbReference type="ARBA" id="ARBA00004567"/>
    </source>
</evidence>
<dbReference type="PANTHER" id="PTHR11024">
    <property type="entry name" value="NUCLEAR PORE COMPLEX PROTEIN SEC13 / SEH1 FAMILY MEMBER"/>
    <property type="match status" value="1"/>
</dbReference>
<comment type="similarity">
    <text evidence="3">Belongs to the WD repeat SEC13 family.</text>
</comment>
<dbReference type="Pfam" id="PF00400">
    <property type="entry name" value="WD40"/>
    <property type="match status" value="6"/>
</dbReference>
<evidence type="ECO:0000256" key="5">
    <source>
        <dbReference type="ARBA" id="ARBA00022448"/>
    </source>
</evidence>
<dbReference type="GO" id="GO:0005764">
    <property type="term" value="C:lysosome"/>
    <property type="evidence" value="ECO:0007669"/>
    <property type="project" value="UniProtKB-SubCell"/>
</dbReference>
<dbReference type="GO" id="GO:0005198">
    <property type="term" value="F:structural molecule activity"/>
    <property type="evidence" value="ECO:0007669"/>
    <property type="project" value="InterPro"/>
</dbReference>
<feature type="repeat" description="WD" evidence="14">
    <location>
        <begin position="90"/>
        <end position="125"/>
    </location>
</feature>
<feature type="region of interest" description="Disordered" evidence="15">
    <location>
        <begin position="187"/>
        <end position="209"/>
    </location>
</feature>
<dbReference type="InterPro" id="IPR001680">
    <property type="entry name" value="WD40_rpt"/>
</dbReference>
<dbReference type="InterPro" id="IPR015943">
    <property type="entry name" value="WD40/YVTN_repeat-like_dom_sf"/>
</dbReference>
<evidence type="ECO:0000256" key="7">
    <source>
        <dbReference type="ARBA" id="ARBA00022737"/>
    </source>
</evidence>
<dbReference type="GO" id="GO:0032008">
    <property type="term" value="P:positive regulation of TOR signaling"/>
    <property type="evidence" value="ECO:0007669"/>
    <property type="project" value="TreeGrafter"/>
</dbReference>
<dbReference type="WBParaSite" id="nRc.2.0.1.t15363-RA">
    <property type="protein sequence ID" value="nRc.2.0.1.t15363-RA"/>
    <property type="gene ID" value="nRc.2.0.1.g15363"/>
</dbReference>
<dbReference type="GO" id="GO:0032527">
    <property type="term" value="P:protein exit from endoplasmic reticulum"/>
    <property type="evidence" value="ECO:0007669"/>
    <property type="project" value="TreeGrafter"/>
</dbReference>
<dbReference type="SMART" id="SM00320">
    <property type="entry name" value="WD40"/>
    <property type="match status" value="6"/>
</dbReference>
<accession>A0A915IPK0</accession>
<dbReference type="GO" id="GO:0030127">
    <property type="term" value="C:COPII vesicle coat"/>
    <property type="evidence" value="ECO:0007669"/>
    <property type="project" value="TreeGrafter"/>
</dbReference>
<reference evidence="17" key="1">
    <citation type="submission" date="2022-11" db="UniProtKB">
        <authorList>
            <consortium name="WormBaseParasite"/>
        </authorList>
    </citation>
    <scope>IDENTIFICATION</scope>
</reference>
<sequence length="352" mass="39238">MLACSSSDSSISIVFWTGESWESKKIISAHTTGCNAVTWCPASLTAPSASDPNKPQTISSVKRLASGGCDNLVKIWKENTDGQWTEEKRLEGHKDWVRDVAWAPNIGSIRHTIASCSQDQRVIIWRCSDLDQVDQWTSEILYTFEDALWHVSWSLCGTILAVSAGDNKISLWKETLEGEWVRLTDAPKNPPTFGNNNNNNGGSSVGHSQTRINKNRMASLVSRIDTGHRDMIHDAQMDFYGTKLATCSSDRSVKIFDVKPDGSQTFITELLGHDGPVWQLSWSHPMHGNLLASCSYDKKVIIWKETSGKWNKFYEYCNHDASVNSVCWAPSEYGLMLACSSSDSSISIVFWT</sequence>
<keyword evidence="10" id="KW-0811">Translocation</keyword>
<organism evidence="16 17">
    <name type="scientific">Romanomermis culicivorax</name>
    <name type="common">Nematode worm</name>
    <dbReference type="NCBI Taxonomy" id="13658"/>
    <lineage>
        <taxon>Eukaryota</taxon>
        <taxon>Metazoa</taxon>
        <taxon>Ecdysozoa</taxon>
        <taxon>Nematoda</taxon>
        <taxon>Enoplea</taxon>
        <taxon>Dorylaimia</taxon>
        <taxon>Mermithida</taxon>
        <taxon>Mermithoidea</taxon>
        <taxon>Mermithidae</taxon>
        <taxon>Romanomermis</taxon>
    </lineage>
</organism>
<keyword evidence="9" id="KW-0653">Protein transport</keyword>
<protein>
    <recommendedName>
        <fullName evidence="4">Protein SEC13 homolog</fullName>
    </recommendedName>
</protein>
<evidence type="ECO:0000256" key="1">
    <source>
        <dbReference type="ARBA" id="ARBA00004371"/>
    </source>
</evidence>